<keyword evidence="1" id="KW-0732">Signal</keyword>
<proteinExistence type="predicted"/>
<accession>A0A6B0U1H1</accession>
<dbReference type="EMBL" id="GIFC01002098">
    <property type="protein sequence ID" value="MXU84181.1"/>
    <property type="molecule type" value="Transcribed_RNA"/>
</dbReference>
<evidence type="ECO:0000256" key="1">
    <source>
        <dbReference type="SAM" id="SignalP"/>
    </source>
</evidence>
<name>A0A6B0U1H1_IXORI</name>
<protein>
    <submittedName>
        <fullName evidence="2">Putative secreted protein</fullName>
    </submittedName>
</protein>
<dbReference type="AlphaFoldDB" id="A0A6B0U1H1"/>
<evidence type="ECO:0000313" key="2">
    <source>
        <dbReference type="EMBL" id="MXU84181.1"/>
    </source>
</evidence>
<feature type="chain" id="PRO_5025556471" evidence="1">
    <location>
        <begin position="30"/>
        <end position="79"/>
    </location>
</feature>
<organism evidence="2">
    <name type="scientific">Ixodes ricinus</name>
    <name type="common">Common tick</name>
    <name type="synonym">Acarus ricinus</name>
    <dbReference type="NCBI Taxonomy" id="34613"/>
    <lineage>
        <taxon>Eukaryota</taxon>
        <taxon>Metazoa</taxon>
        <taxon>Ecdysozoa</taxon>
        <taxon>Arthropoda</taxon>
        <taxon>Chelicerata</taxon>
        <taxon>Arachnida</taxon>
        <taxon>Acari</taxon>
        <taxon>Parasitiformes</taxon>
        <taxon>Ixodida</taxon>
        <taxon>Ixodoidea</taxon>
        <taxon>Ixodidae</taxon>
        <taxon>Ixodinae</taxon>
        <taxon>Ixodes</taxon>
    </lineage>
</organism>
<sequence>MGMWVGQHCNCYLLFVVPVFVGVLRHASASSCGLEWGFCFESTMFSIALELLPRVKQFIAFQIEQGLCFYHVRVLRDGL</sequence>
<reference evidence="2" key="1">
    <citation type="submission" date="2019-12" db="EMBL/GenBank/DDBJ databases">
        <title>An insight into the sialome of adult female Ixodes ricinus ticks feeding for 6 days.</title>
        <authorList>
            <person name="Perner J."/>
            <person name="Ribeiro J.M.C."/>
        </authorList>
    </citation>
    <scope>NUCLEOTIDE SEQUENCE</scope>
    <source>
        <strain evidence="2">Semi-engorged</strain>
        <tissue evidence="2">Salivary glands</tissue>
    </source>
</reference>
<feature type="signal peptide" evidence="1">
    <location>
        <begin position="1"/>
        <end position="29"/>
    </location>
</feature>